<evidence type="ECO:0000313" key="1">
    <source>
        <dbReference type="EMBL" id="OHV15418.1"/>
    </source>
</evidence>
<dbReference type="EMBL" id="MNAO01000275">
    <property type="protein sequence ID" value="OHV15418.1"/>
    <property type="molecule type" value="Genomic_DNA"/>
</dbReference>
<organism evidence="1 2">
    <name type="scientific">Methylorubrum extorquens</name>
    <name type="common">Methylobacterium dichloromethanicum</name>
    <name type="synonym">Methylobacterium extorquens</name>
    <dbReference type="NCBI Taxonomy" id="408"/>
    <lineage>
        <taxon>Bacteria</taxon>
        <taxon>Pseudomonadati</taxon>
        <taxon>Pseudomonadota</taxon>
        <taxon>Alphaproteobacteria</taxon>
        <taxon>Hyphomicrobiales</taxon>
        <taxon>Methylobacteriaceae</taxon>
        <taxon>Methylorubrum</taxon>
    </lineage>
</organism>
<sequence>MSFDSGSPRPRGPLAWSIKTALFVGLGATALAHHIAQPVGKPAHRGVDPEVTGSIGVKAQSLRLDPCALRGALGTSARD</sequence>
<dbReference type="AlphaFoldDB" id="A0A1S1NXJ4"/>
<name>A0A1S1NXJ4_METEX</name>
<evidence type="ECO:0000313" key="2">
    <source>
        <dbReference type="Proteomes" id="UP000180215"/>
    </source>
</evidence>
<accession>A0A1S1NXJ4</accession>
<comment type="caution">
    <text evidence="1">The sequence shown here is derived from an EMBL/GenBank/DDBJ whole genome shotgun (WGS) entry which is preliminary data.</text>
</comment>
<protein>
    <submittedName>
        <fullName evidence="1">Uncharacterized protein</fullName>
    </submittedName>
</protein>
<proteinExistence type="predicted"/>
<reference evidence="1 2" key="1">
    <citation type="submission" date="2016-10" db="EMBL/GenBank/DDBJ databases">
        <title>Draft genome sequence of Methylobacterium extorquens CP3, a seed endophyte of Crotalaria pumila with plant growth-promoting and metal tolerance properties.</title>
        <authorList>
            <person name="Sanchez-Lopez A.S."/>
            <person name="Van Hamme J.D."/>
            <person name="Thijs S."/>
            <person name="Mcammond B.M."/>
            <person name="Stevens V."/>
            <person name="Gonzalez-Chavez M.D.C."/>
            <person name="Vangronsveld J."/>
        </authorList>
    </citation>
    <scope>NUCLEOTIDE SEQUENCE [LARGE SCALE GENOMIC DNA]</scope>
    <source>
        <strain evidence="1 2">CP3</strain>
    </source>
</reference>
<gene>
    <name evidence="1" type="ORF">BK022_19155</name>
</gene>
<dbReference type="Proteomes" id="UP000180215">
    <property type="component" value="Unassembled WGS sequence"/>
</dbReference>